<dbReference type="GO" id="GO:0015344">
    <property type="term" value="F:siderophore uptake transmembrane transporter activity"/>
    <property type="evidence" value="ECO:0007669"/>
    <property type="project" value="TreeGrafter"/>
</dbReference>
<keyword evidence="7" id="KW-0732">Signal</keyword>
<name>A0A7X1FX10_9SPHN</name>
<dbReference type="EMBL" id="JACLAX010000003">
    <property type="protein sequence ID" value="MBC2668424.1"/>
    <property type="molecule type" value="Genomic_DNA"/>
</dbReference>
<reference evidence="8 9" key="1">
    <citation type="submission" date="2020-08" db="EMBL/GenBank/DDBJ databases">
        <title>The genome sequence of type strain Novosphingobium piscinae KCTC 42194.</title>
        <authorList>
            <person name="Liu Y."/>
        </authorList>
    </citation>
    <scope>NUCLEOTIDE SEQUENCE [LARGE SCALE GENOMIC DNA]</scope>
    <source>
        <strain evidence="8 9">KCTC 42194</strain>
    </source>
</reference>
<protein>
    <submittedName>
        <fullName evidence="8">TonB-dependent receptor</fullName>
    </submittedName>
</protein>
<dbReference type="InterPro" id="IPR036942">
    <property type="entry name" value="Beta-barrel_TonB_sf"/>
</dbReference>
<keyword evidence="2" id="KW-0813">Transport</keyword>
<dbReference type="GO" id="GO:0009279">
    <property type="term" value="C:cell outer membrane"/>
    <property type="evidence" value="ECO:0007669"/>
    <property type="project" value="UniProtKB-SubCell"/>
</dbReference>
<dbReference type="RefSeq" id="WP_185678306.1">
    <property type="nucleotide sequence ID" value="NZ_JACLAX010000003.1"/>
</dbReference>
<sequence>MLRDLRVLLIAVVALASSAAKAQRAAENAATAADDGFGKSVGSESVGIYASGEVRGFSANDAGNARIEGLYFDESGGISNLFVAESDIKVGLTAFGQPFPAPTGIVDATLRRPNGDRPIVTARINAGDYFGVDATLEAGIPLTSNLGIYPAVGYFDDRYPDGVNAWFVSYGNVLRWQPAPRSELTVFFSRYDYGDEETGPLIYTAGPYLPKEIKRRRYFGQDWALRSGHSQNFGGLAKTTRGGWKVEAGLFRSSFTQDDFASAWFARVDRDGIGQRFIQSGRDQSYVSWSGEARVSRDWRDGPRRHRLIASVRGRTVDARYGGFDLAAIGPGEIGVPDPVPEPVRVYGVLTDDRVRQTMASVGYDLVWQDRGELNLGVTRSDYRKAIDSPDLPSFSRRDRNWLWNGALALKLNGSLTLYTATTRGLEETGSAPLNAVNANEVLPALRTRQFEAGLRLALSRSIRFVASWFDLRKPYFEIDRSDGFFKILGEVQHQGYELSLSGKPVSGLSFVAGAVFMDAQVTGEAVADGRLGRRPIGRTRTLIDASVDWMPAGQKRWSVDLRLLFEGRREADALNRFSIPQRLTADLAARYRFKIGTSPAILRVKLANLTDVFGWRVSGGGGFRTNAPRRLTGSIIADF</sequence>
<feature type="signal peptide" evidence="7">
    <location>
        <begin position="1"/>
        <end position="22"/>
    </location>
</feature>
<keyword evidence="4" id="KW-0812">Transmembrane</keyword>
<keyword evidence="5" id="KW-0472">Membrane</keyword>
<evidence type="ECO:0000256" key="5">
    <source>
        <dbReference type="ARBA" id="ARBA00023136"/>
    </source>
</evidence>
<comment type="subcellular location">
    <subcellularLocation>
        <location evidence="1">Cell outer membrane</location>
        <topology evidence="1">Multi-pass membrane protein</topology>
    </subcellularLocation>
</comment>
<evidence type="ECO:0000313" key="9">
    <source>
        <dbReference type="Proteomes" id="UP000551327"/>
    </source>
</evidence>
<dbReference type="Proteomes" id="UP000551327">
    <property type="component" value="Unassembled WGS sequence"/>
</dbReference>
<feature type="chain" id="PRO_5031570935" evidence="7">
    <location>
        <begin position="23"/>
        <end position="640"/>
    </location>
</feature>
<proteinExistence type="predicted"/>
<evidence type="ECO:0000313" key="8">
    <source>
        <dbReference type="EMBL" id="MBC2668424.1"/>
    </source>
</evidence>
<keyword evidence="9" id="KW-1185">Reference proteome</keyword>
<dbReference type="InterPro" id="IPR039426">
    <property type="entry name" value="TonB-dep_rcpt-like"/>
</dbReference>
<evidence type="ECO:0000256" key="6">
    <source>
        <dbReference type="ARBA" id="ARBA00023237"/>
    </source>
</evidence>
<evidence type="ECO:0000256" key="2">
    <source>
        <dbReference type="ARBA" id="ARBA00022448"/>
    </source>
</evidence>
<dbReference type="SUPFAM" id="SSF56935">
    <property type="entry name" value="Porins"/>
    <property type="match status" value="1"/>
</dbReference>
<dbReference type="Gene3D" id="2.40.170.20">
    <property type="entry name" value="TonB-dependent receptor, beta-barrel domain"/>
    <property type="match status" value="1"/>
</dbReference>
<gene>
    <name evidence="8" type="ORF">H7F53_04615</name>
</gene>
<comment type="caution">
    <text evidence="8">The sequence shown here is derived from an EMBL/GenBank/DDBJ whole genome shotgun (WGS) entry which is preliminary data.</text>
</comment>
<evidence type="ECO:0000256" key="7">
    <source>
        <dbReference type="SAM" id="SignalP"/>
    </source>
</evidence>
<keyword evidence="8" id="KW-0675">Receptor</keyword>
<accession>A0A7X1FX10</accession>
<evidence type="ECO:0000256" key="4">
    <source>
        <dbReference type="ARBA" id="ARBA00022692"/>
    </source>
</evidence>
<keyword evidence="6" id="KW-0998">Cell outer membrane</keyword>
<dbReference type="AlphaFoldDB" id="A0A7X1FX10"/>
<evidence type="ECO:0000256" key="1">
    <source>
        <dbReference type="ARBA" id="ARBA00004571"/>
    </source>
</evidence>
<keyword evidence="3" id="KW-1134">Transmembrane beta strand</keyword>
<dbReference type="PANTHER" id="PTHR32552">
    <property type="entry name" value="FERRICHROME IRON RECEPTOR-RELATED"/>
    <property type="match status" value="1"/>
</dbReference>
<evidence type="ECO:0000256" key="3">
    <source>
        <dbReference type="ARBA" id="ARBA00022452"/>
    </source>
</evidence>
<dbReference type="PANTHER" id="PTHR32552:SF82">
    <property type="entry name" value="FCUA PROTEIN"/>
    <property type="match status" value="1"/>
</dbReference>
<organism evidence="8 9">
    <name type="scientific">Novosphingobium piscinae</name>
    <dbReference type="NCBI Taxonomy" id="1507448"/>
    <lineage>
        <taxon>Bacteria</taxon>
        <taxon>Pseudomonadati</taxon>
        <taxon>Pseudomonadota</taxon>
        <taxon>Alphaproteobacteria</taxon>
        <taxon>Sphingomonadales</taxon>
        <taxon>Sphingomonadaceae</taxon>
        <taxon>Novosphingobium</taxon>
    </lineage>
</organism>